<dbReference type="Pfam" id="PF06276">
    <property type="entry name" value="FhuF"/>
    <property type="match status" value="1"/>
</dbReference>
<protein>
    <recommendedName>
        <fullName evidence="4">Lysine N-acyltransferase MbtK</fullName>
    </recommendedName>
    <alternativeName>
        <fullName evidence="5">Mycobactin synthase protein K</fullName>
    </alternativeName>
</protein>
<dbReference type="Gene3D" id="3.30.310.280">
    <property type="match status" value="1"/>
</dbReference>
<comment type="similarity">
    <text evidence="3">Belongs to the IucA/IucC family.</text>
</comment>
<evidence type="ECO:0000256" key="1">
    <source>
        <dbReference type="ARBA" id="ARBA00003818"/>
    </source>
</evidence>
<dbReference type="EMBL" id="JAGIOJ010000001">
    <property type="protein sequence ID" value="MBP2398859.1"/>
    <property type="molecule type" value="Genomic_DNA"/>
</dbReference>
<evidence type="ECO:0000256" key="2">
    <source>
        <dbReference type="ARBA" id="ARBA00005102"/>
    </source>
</evidence>
<dbReference type="InterPro" id="IPR016181">
    <property type="entry name" value="Acyl_CoA_acyltransferase"/>
</dbReference>
<dbReference type="RefSeq" id="WP_188947625.1">
    <property type="nucleotide sequence ID" value="NZ_BMPH01000003.1"/>
</dbReference>
<dbReference type="PANTHER" id="PTHR34384">
    <property type="entry name" value="L-2,3-DIAMINOPROPANOATE--CITRATE LIGASE"/>
    <property type="match status" value="1"/>
</dbReference>
<evidence type="ECO:0000256" key="5">
    <source>
        <dbReference type="ARBA" id="ARBA00031122"/>
    </source>
</evidence>
<dbReference type="Gene3D" id="6.10.250.3370">
    <property type="match status" value="1"/>
</dbReference>
<sequence>MTFEFRSLRLPEDTELLHSWIATEHAAFWGMPHATATEIESAYAELLGTPRYQVLLGVEHQAARFLVELYDPLASPLAGAYRHVPGDLGLHFLAPATTAPEAGFTNRALSAAVEQGFADPRVQRIIVEPDLRNKSIQALNASVGFRPCGPVRLVEANGGTKHALLSIITRADFEQATGTVPTGTVLSPERWERANRHVLAKALGEFSHERLLEPAEHGERSYSLHKDGHRYRFTAGRYRMNHWLVQPQSIRHERWADGSWQPAPVDVLDFVTLYRSELTLGEAQLPTYLEELSSTLSSHCYKQLQASHSSAQLARFAGTAAQSFQRIEAAMTEGHPCFVANNGRMGLGRTDYLRYAPETGTALRLGWVAAHRSRAHFSSVDTLDYEGLLAAELGSAERARLERTLQRSLDGTGGDPADYILLPVHPWQWENRLSITFANDIAARQLIWLGASADHYQPQQSIRTFFNVDHPERHYVKTAMSILNMGFMRGLSAEYMKATPAINQWLGELFEKDPVLSTQPVELLREIAAVGYRNPQFEAATDASAAQRKMLAALWRESPIGTLAEGERLATMASLLHVDDQGRSFAAALIRGSGLDAGQWLATYLDAYLVPLVHCLAAYDLVFMPHGENVILVLKDGAVQRVLLKDLGEEIAVLSDRVELPEEVRRVRTGGDPVLSIFTDVFDSFFRFLAPLLDAEKVLGEDDFWRIVSERLLAYRSGHPDFAEDFDRLVLFAQDFPLSCLNRLQLRNNQQMLNLADQSGGLLYAGDLENPLASALVAME</sequence>
<comment type="function">
    <text evidence="1">Acyltransferase required for the direct transfer of medium- to long-chain fatty acyl moieties from a carrier protein (MbtL) on to the epsilon-amino group of lysine residue in the mycobactin core.</text>
</comment>
<evidence type="ECO:0000256" key="4">
    <source>
        <dbReference type="ARBA" id="ARBA00020586"/>
    </source>
</evidence>
<evidence type="ECO:0000256" key="3">
    <source>
        <dbReference type="ARBA" id="ARBA00007832"/>
    </source>
</evidence>
<feature type="domain" description="Acyltransferase MbtK/IucB-like conserved" evidence="6">
    <location>
        <begin position="6"/>
        <end position="54"/>
    </location>
</feature>
<dbReference type="SUPFAM" id="SSF55729">
    <property type="entry name" value="Acyl-CoA N-acyltransferases (Nat)"/>
    <property type="match status" value="1"/>
</dbReference>
<dbReference type="SMART" id="SM01006">
    <property type="entry name" value="AlcB"/>
    <property type="match status" value="1"/>
</dbReference>
<dbReference type="Pfam" id="PF04183">
    <property type="entry name" value="IucA_IucC"/>
    <property type="match status" value="1"/>
</dbReference>
<gene>
    <name evidence="7" type="ORF">JOF39_001940</name>
</gene>
<accession>A0ABS4XQR4</accession>
<keyword evidence="8" id="KW-1185">Reference proteome</keyword>
<evidence type="ECO:0000313" key="8">
    <source>
        <dbReference type="Proteomes" id="UP001195422"/>
    </source>
</evidence>
<dbReference type="Gene3D" id="1.10.510.40">
    <property type="match status" value="1"/>
</dbReference>
<evidence type="ECO:0000313" key="7">
    <source>
        <dbReference type="EMBL" id="MBP2398859.1"/>
    </source>
</evidence>
<dbReference type="Proteomes" id="UP001195422">
    <property type="component" value="Unassembled WGS sequence"/>
</dbReference>
<evidence type="ECO:0000259" key="6">
    <source>
        <dbReference type="SMART" id="SM01006"/>
    </source>
</evidence>
<dbReference type="Gene3D" id="3.40.630.30">
    <property type="match status" value="1"/>
</dbReference>
<name>A0ABS4XQR4_GLUPR</name>
<dbReference type="InterPro" id="IPR037455">
    <property type="entry name" value="LucA/IucC-like"/>
</dbReference>
<dbReference type="InterPro" id="IPR007310">
    <property type="entry name" value="Aerobactin_biosyn_IucA/IucC_N"/>
</dbReference>
<comment type="caution">
    <text evidence="7">The sequence shown here is derived from an EMBL/GenBank/DDBJ whole genome shotgun (WGS) entry which is preliminary data.</text>
</comment>
<organism evidence="7 8">
    <name type="scientific">Glutamicibacter protophormiae</name>
    <name type="common">Brevibacterium protophormiae</name>
    <dbReference type="NCBI Taxonomy" id="37930"/>
    <lineage>
        <taxon>Bacteria</taxon>
        <taxon>Bacillati</taxon>
        <taxon>Actinomycetota</taxon>
        <taxon>Actinomycetes</taxon>
        <taxon>Micrococcales</taxon>
        <taxon>Micrococcaceae</taxon>
        <taxon>Glutamicibacter</taxon>
    </lineage>
</organism>
<reference evidence="7 8" key="1">
    <citation type="submission" date="2021-03" db="EMBL/GenBank/DDBJ databases">
        <title>Sequencing the genomes of 1000 actinobacteria strains.</title>
        <authorList>
            <person name="Klenk H.-P."/>
        </authorList>
    </citation>
    <scope>NUCLEOTIDE SEQUENCE [LARGE SCALE GENOMIC DNA]</scope>
    <source>
        <strain evidence="7 8">DSM 20168</strain>
    </source>
</reference>
<dbReference type="PANTHER" id="PTHR34384:SF6">
    <property type="entry name" value="STAPHYLOFERRIN B SYNTHASE"/>
    <property type="match status" value="1"/>
</dbReference>
<comment type="pathway">
    <text evidence="2">Siderophore biosynthesis; mycobactin biosynthesis.</text>
</comment>
<dbReference type="InterPro" id="IPR019432">
    <property type="entry name" value="Acyltransferase_MbtK/IucB-like"/>
</dbReference>
<dbReference type="InterPro" id="IPR022770">
    <property type="entry name" value="IucA/IucC-like_C"/>
</dbReference>
<dbReference type="Pfam" id="PF13523">
    <property type="entry name" value="Acetyltransf_8"/>
    <property type="match status" value="1"/>
</dbReference>
<proteinExistence type="inferred from homology"/>